<dbReference type="RefSeq" id="WP_147149592.1">
    <property type="nucleotide sequence ID" value="NZ_BKAJ01000038.1"/>
</dbReference>
<organism evidence="1 2">
    <name type="scientific">Reyranella soli</name>
    <dbReference type="NCBI Taxonomy" id="1230389"/>
    <lineage>
        <taxon>Bacteria</taxon>
        <taxon>Pseudomonadati</taxon>
        <taxon>Pseudomonadota</taxon>
        <taxon>Alphaproteobacteria</taxon>
        <taxon>Hyphomicrobiales</taxon>
        <taxon>Reyranellaceae</taxon>
        <taxon>Reyranella</taxon>
    </lineage>
</organism>
<keyword evidence="2" id="KW-1185">Reference proteome</keyword>
<gene>
    <name evidence="1" type="ORF">RSO01_26730</name>
</gene>
<name>A0A512N952_9HYPH</name>
<dbReference type="AlphaFoldDB" id="A0A512N952"/>
<reference evidence="1 2" key="1">
    <citation type="submission" date="2019-07" db="EMBL/GenBank/DDBJ databases">
        <title>Whole genome shotgun sequence of Reyranella soli NBRC 108950.</title>
        <authorList>
            <person name="Hosoyama A."/>
            <person name="Uohara A."/>
            <person name="Ohji S."/>
            <person name="Ichikawa N."/>
        </authorList>
    </citation>
    <scope>NUCLEOTIDE SEQUENCE [LARGE SCALE GENOMIC DNA]</scope>
    <source>
        <strain evidence="1 2">NBRC 108950</strain>
    </source>
</reference>
<evidence type="ECO:0000313" key="2">
    <source>
        <dbReference type="Proteomes" id="UP000321058"/>
    </source>
</evidence>
<dbReference type="EMBL" id="BKAJ01000038">
    <property type="protein sequence ID" value="GEP55507.1"/>
    <property type="molecule type" value="Genomic_DNA"/>
</dbReference>
<proteinExistence type="predicted"/>
<dbReference type="OrthoDB" id="8453011at2"/>
<sequence length="145" mass="16308">MHSKYLDELAEARERLKLIQSSLPTSVEAAALHTNAKIPFKVLSCREGYIWRIEELGRCAYDALEKDDVVAAMVLARSLTETACALWYLDTLVKQQVNTGVQPDLDAVVMRLLMGHKGQPDFPEAVNVLTFIDRADKRFSGLRET</sequence>
<evidence type="ECO:0000313" key="1">
    <source>
        <dbReference type="EMBL" id="GEP55507.1"/>
    </source>
</evidence>
<accession>A0A512N952</accession>
<comment type="caution">
    <text evidence="1">The sequence shown here is derived from an EMBL/GenBank/DDBJ whole genome shotgun (WGS) entry which is preliminary data.</text>
</comment>
<dbReference type="Proteomes" id="UP000321058">
    <property type="component" value="Unassembled WGS sequence"/>
</dbReference>
<protein>
    <submittedName>
        <fullName evidence="1">Uncharacterized protein</fullName>
    </submittedName>
</protein>